<protein>
    <submittedName>
        <fullName evidence="1">Uncharacterized protein</fullName>
    </submittedName>
</protein>
<keyword evidence="2" id="KW-1185">Reference proteome</keyword>
<evidence type="ECO:0000313" key="1">
    <source>
        <dbReference type="EMBL" id="KAF9472269.1"/>
    </source>
</evidence>
<comment type="caution">
    <text evidence="1">The sequence shown here is derived from an EMBL/GenBank/DDBJ whole genome shotgun (WGS) entry which is preliminary data.</text>
</comment>
<dbReference type="EMBL" id="MU155555">
    <property type="protein sequence ID" value="KAF9472269.1"/>
    <property type="molecule type" value="Genomic_DNA"/>
</dbReference>
<accession>A0A9P6CTM8</accession>
<dbReference type="Proteomes" id="UP000807469">
    <property type="component" value="Unassembled WGS sequence"/>
</dbReference>
<dbReference type="AlphaFoldDB" id="A0A9P6CTM8"/>
<organism evidence="1 2">
    <name type="scientific">Pholiota conissans</name>
    <dbReference type="NCBI Taxonomy" id="109636"/>
    <lineage>
        <taxon>Eukaryota</taxon>
        <taxon>Fungi</taxon>
        <taxon>Dikarya</taxon>
        <taxon>Basidiomycota</taxon>
        <taxon>Agaricomycotina</taxon>
        <taxon>Agaricomycetes</taxon>
        <taxon>Agaricomycetidae</taxon>
        <taxon>Agaricales</taxon>
        <taxon>Agaricineae</taxon>
        <taxon>Strophariaceae</taxon>
        <taxon>Pholiota</taxon>
    </lineage>
</organism>
<reference evidence="1" key="1">
    <citation type="submission" date="2020-11" db="EMBL/GenBank/DDBJ databases">
        <authorList>
            <consortium name="DOE Joint Genome Institute"/>
            <person name="Ahrendt S."/>
            <person name="Riley R."/>
            <person name="Andreopoulos W."/>
            <person name="Labutti K."/>
            <person name="Pangilinan J."/>
            <person name="Ruiz-Duenas F.J."/>
            <person name="Barrasa J.M."/>
            <person name="Sanchez-Garcia M."/>
            <person name="Camarero S."/>
            <person name="Miyauchi S."/>
            <person name="Serrano A."/>
            <person name="Linde D."/>
            <person name="Babiker R."/>
            <person name="Drula E."/>
            <person name="Ayuso-Fernandez I."/>
            <person name="Pacheco R."/>
            <person name="Padilla G."/>
            <person name="Ferreira P."/>
            <person name="Barriuso J."/>
            <person name="Kellner H."/>
            <person name="Castanera R."/>
            <person name="Alfaro M."/>
            <person name="Ramirez L."/>
            <person name="Pisabarro A.G."/>
            <person name="Kuo A."/>
            <person name="Tritt A."/>
            <person name="Lipzen A."/>
            <person name="He G."/>
            <person name="Yan M."/>
            <person name="Ng V."/>
            <person name="Cullen D."/>
            <person name="Martin F."/>
            <person name="Rosso M.-N."/>
            <person name="Henrissat B."/>
            <person name="Hibbett D."/>
            <person name="Martinez A.T."/>
            <person name="Grigoriev I.V."/>
        </authorList>
    </citation>
    <scope>NUCLEOTIDE SEQUENCE</scope>
    <source>
        <strain evidence="1">CIRM-BRFM 674</strain>
    </source>
</reference>
<name>A0A9P6CTM8_9AGAR</name>
<proteinExistence type="predicted"/>
<sequence length="177" mass="19913">MMYLIAYKDDIRGLSIRLAISPGMRRHALASLLVRAPPPSFVPLSLVTPVADTQHINRYLKFSPPCCSCHHVREDALVLFKQRIADPRRAIPDHLISIRPHSSLSSHHPFHPPSIHISFASLRLTFVLCAFPRTLTPARIVQSHSLHRTPTMHRALSPSRTLYRVVLPSRAGFQSDG</sequence>
<evidence type="ECO:0000313" key="2">
    <source>
        <dbReference type="Proteomes" id="UP000807469"/>
    </source>
</evidence>
<gene>
    <name evidence="1" type="ORF">BDN70DRAFT_490532</name>
</gene>